<dbReference type="Pfam" id="PF00873">
    <property type="entry name" value="ACR_tran"/>
    <property type="match status" value="4"/>
</dbReference>
<feature type="transmembrane region" description="Helical" evidence="1">
    <location>
        <begin position="420"/>
        <end position="437"/>
    </location>
</feature>
<dbReference type="Gene3D" id="3.30.2090.10">
    <property type="entry name" value="Multidrug efflux transporter AcrB TolC docking domain, DN and DC subdomains"/>
    <property type="match status" value="2"/>
</dbReference>
<keyword evidence="1" id="KW-0472">Membrane</keyword>
<dbReference type="Gene3D" id="3.30.70.1440">
    <property type="entry name" value="Multidrug efflux transporter AcrB pore domain"/>
    <property type="match status" value="1"/>
</dbReference>
<name>A0ABY7VQ57_9BACT</name>
<dbReference type="InterPro" id="IPR027463">
    <property type="entry name" value="AcrB_DN_DC_subdom"/>
</dbReference>
<feature type="transmembrane region" description="Helical" evidence="1">
    <location>
        <begin position="596"/>
        <end position="615"/>
    </location>
</feature>
<feature type="transmembrane region" description="Helical" evidence="1">
    <location>
        <begin position="1332"/>
        <end position="1361"/>
    </location>
</feature>
<dbReference type="InterPro" id="IPR001036">
    <property type="entry name" value="Acrflvin-R"/>
</dbReference>
<evidence type="ECO:0000313" key="3">
    <source>
        <dbReference type="Proteomes" id="UP001214250"/>
    </source>
</evidence>
<feature type="transmembrane region" description="Helical" evidence="1">
    <location>
        <begin position="444"/>
        <end position="463"/>
    </location>
</feature>
<feature type="transmembrane region" description="Helical" evidence="1">
    <location>
        <begin position="515"/>
        <end position="535"/>
    </location>
</feature>
<keyword evidence="3" id="KW-1185">Reference proteome</keyword>
<feature type="transmembrane region" description="Helical" evidence="1">
    <location>
        <begin position="627"/>
        <end position="644"/>
    </location>
</feature>
<sequence length="1373" mass="152359">MKTENPKLSIMDRLIKFCLLNKLLIFLLVIASLLWGLMVAPFDWKLDALPRDPVPVDAIPDIGENQQIIFTSWPGRSPQDMEDQVTYPLTTALLGVPKVKTVRSFSMFGFSSIYIIFEDDAEFYWSRTRVLEKMNSLPAGMLPDGVKPILGPDATALGQVFWYTLEGLDKQGLPTGGWDLHELRSVQDWYVRYGLLGASGVSEVASVGGFVQEYQIDVDPDAMRANNVTLDMVFKSVKMSNLDVGARTIEINKAEYVIRGLGFIKEISDIEKAVVTSNENIPILVKDVANVTLGPALRRGALDKAGAEAVGGVCVVRYGDNPLAAIQAIKAKIKEITPGLPSKAVIDFTKVKMATVRSFAEENGFEAYGEDNKLNQEAWKLFLTSGEDPPEWLKYSQINIVPFYDRSALINETLGTLETALTEEILITIIVILVMMMHLRSSGIISLTLPFAVILCFIAMKIFHVDANIVALSGIAIAIGTIVDMGVIICENILTNLEEAGESKSLYEVVFDSTSEVGGAVLTAVLTTIVSFLPVFTMEGAEGKLFKPLAYTKSFALLAAVIVALTVTPVLAQILYKAPVKIKNIFLGKAWKFSTVILNLVIAVAVCWVLSQHWLPLGPSAGEFKNFVAVAIPIAGLLSFFILWQQCYRFVLRAVLTFKNFFLMIIIVILMAGYSAWLGFDTTFSWLPNDWKTSELYVNLKHKVPGLQKEFMPPLDEGSYLYMPTTMVHASIGEALDSMSKQDIGFDNIPEVDLVVGKLGRAETPLDPAPISMFESVINYKSEYIVDEDGHRQRFKFEFSKTDLMRDSEGKAIPANDGKDYVVQGKFFRDDLGALIPDEDGMPFPNWRMPLDTDLNEGREIWDGINSPDDIWDEIIKAGEVLGTTSAPKLQPIAARIVMLQSGMRAPMGIKVNGPDLETIENFGVQLEKYLKDVPGVNPAAVIADRIVGKPYLEIEIDRDAIARYGLHISSVQQVIEVAIGGKPLTRTVEGRERYPVRVRYQRELRDSLEEIENILVAASNGQQIPLKQLTTINYVRGPQVIKNEDTFLTGYVLFDKLKGHAEVDVVENAQKYLNELQAKGELVLPDGVKYKFSGSYENQLRAEKKLRVVLPLAMFVIFIILFLHFKNIPNTMMVFSGIAVAWAGGFMLIWLYGQAWFLDGEMWGFNFRDLFNIKTINLSVAVWVGFLALFGIATDDGVVMGTYLKDQFKDKKTDDIESIRNSIILGAQRRIRPCLMTTATTLLALLPVLSSTGRGSDVMIPMAIPSFGGMLIVQLSVFLVPCLFCMIKEFQFYTKLKDSSVDAIFISFLVLGLAGGAYAAATLNTMIDPMFIVIAGVLASLAILCLLISLLVLPMDFVYIKRNLKKWISKMK</sequence>
<dbReference type="Gene3D" id="3.30.70.1430">
    <property type="entry name" value="Multidrug efflux transporter AcrB pore domain"/>
    <property type="match status" value="3"/>
</dbReference>
<evidence type="ECO:0000256" key="1">
    <source>
        <dbReference type="SAM" id="Phobius"/>
    </source>
</evidence>
<dbReference type="EMBL" id="CP117811">
    <property type="protein sequence ID" value="WDE95348.1"/>
    <property type="molecule type" value="Genomic_DNA"/>
</dbReference>
<feature type="transmembrane region" description="Helical" evidence="1">
    <location>
        <begin position="555"/>
        <end position="576"/>
    </location>
</feature>
<feature type="transmembrane region" description="Helical" evidence="1">
    <location>
        <begin position="1234"/>
        <end position="1251"/>
    </location>
</feature>
<accession>A0ABY7VQ57</accession>
<keyword evidence="1" id="KW-0812">Transmembrane</keyword>
<dbReference type="PANTHER" id="PTHR32063:SF19">
    <property type="entry name" value="CATION EFFLUX SYSTEM PROTEIN CUSA"/>
    <property type="match status" value="1"/>
</dbReference>
<reference evidence="2 3" key="1">
    <citation type="submission" date="2023-02" db="EMBL/GenBank/DDBJ databases">
        <title>Genome sequence of Lentisphaera profundi SAORIC-696.</title>
        <authorList>
            <person name="Kim e."/>
            <person name="Cho J.-C."/>
            <person name="Choi A."/>
            <person name="Kang I."/>
        </authorList>
    </citation>
    <scope>NUCLEOTIDE SEQUENCE [LARGE SCALE GENOMIC DNA]</scope>
    <source>
        <strain evidence="2 3">SAORIC-696</strain>
    </source>
</reference>
<protein>
    <submittedName>
        <fullName evidence="2">Efflux RND transporter permease subunit</fullName>
    </submittedName>
</protein>
<dbReference type="RefSeq" id="WP_274148825.1">
    <property type="nucleotide sequence ID" value="NZ_CP117811.1"/>
</dbReference>
<feature type="transmembrane region" description="Helical" evidence="1">
    <location>
        <begin position="1109"/>
        <end position="1126"/>
    </location>
</feature>
<feature type="transmembrane region" description="Helical" evidence="1">
    <location>
        <begin position="1300"/>
        <end position="1320"/>
    </location>
</feature>
<proteinExistence type="predicted"/>
<dbReference type="Gene3D" id="1.20.1640.10">
    <property type="entry name" value="Multidrug efflux transporter AcrB transmembrane domain"/>
    <property type="match status" value="3"/>
</dbReference>
<feature type="transmembrane region" description="Helical" evidence="1">
    <location>
        <begin position="656"/>
        <end position="680"/>
    </location>
</feature>
<feature type="transmembrane region" description="Helical" evidence="1">
    <location>
        <begin position="1133"/>
        <end position="1154"/>
    </location>
</feature>
<evidence type="ECO:0000313" key="2">
    <source>
        <dbReference type="EMBL" id="WDE95348.1"/>
    </source>
</evidence>
<dbReference type="Proteomes" id="UP001214250">
    <property type="component" value="Chromosome 1"/>
</dbReference>
<dbReference type="PANTHER" id="PTHR32063">
    <property type="match status" value="1"/>
</dbReference>
<organism evidence="2 3">
    <name type="scientific">Lentisphaera profundi</name>
    <dbReference type="NCBI Taxonomy" id="1658616"/>
    <lineage>
        <taxon>Bacteria</taxon>
        <taxon>Pseudomonadati</taxon>
        <taxon>Lentisphaerota</taxon>
        <taxon>Lentisphaeria</taxon>
        <taxon>Lentisphaerales</taxon>
        <taxon>Lentisphaeraceae</taxon>
        <taxon>Lentisphaera</taxon>
    </lineage>
</organism>
<dbReference type="Gene3D" id="3.30.70.1320">
    <property type="entry name" value="Multidrug efflux transporter AcrB pore domain like"/>
    <property type="match status" value="2"/>
</dbReference>
<keyword evidence="1" id="KW-1133">Transmembrane helix</keyword>
<feature type="transmembrane region" description="Helical" evidence="1">
    <location>
        <begin position="1174"/>
        <end position="1194"/>
    </location>
</feature>
<dbReference type="SUPFAM" id="SSF82866">
    <property type="entry name" value="Multidrug efflux transporter AcrB transmembrane domain"/>
    <property type="match status" value="2"/>
</dbReference>
<feature type="transmembrane region" description="Helical" evidence="1">
    <location>
        <begin position="469"/>
        <end position="494"/>
    </location>
</feature>
<dbReference type="SUPFAM" id="SSF82693">
    <property type="entry name" value="Multidrug efflux transporter AcrB pore domain, PN1, PN2, PC1 and PC2 subdomains"/>
    <property type="match status" value="2"/>
</dbReference>
<dbReference type="SUPFAM" id="SSF82714">
    <property type="entry name" value="Multidrug efflux transporter AcrB TolC docking domain, DN and DC subdomains"/>
    <property type="match status" value="2"/>
</dbReference>
<gene>
    <name evidence="2" type="ORF">PQO03_06400</name>
</gene>
<feature type="transmembrane region" description="Helical" evidence="1">
    <location>
        <begin position="1263"/>
        <end position="1288"/>
    </location>
</feature>